<sequence length="89" mass="9913">MANNNDTGNDYLSRPPRTLRIELAAPYDLVVSASGLKIFARVDFKGTDSVDILSMTPWEESSKSPVIVSYGFPEPVFELPPLHICHCQF</sequence>
<dbReference type="AlphaFoldDB" id="A0A3B0WPT2"/>
<gene>
    <name evidence="1" type="ORF">MNBD_GAMMA11-838</name>
</gene>
<protein>
    <submittedName>
        <fullName evidence="1">Uncharacterized protein</fullName>
    </submittedName>
</protein>
<name>A0A3B0WPT2_9ZZZZ</name>
<proteinExistence type="predicted"/>
<reference evidence="1" key="1">
    <citation type="submission" date="2018-06" db="EMBL/GenBank/DDBJ databases">
        <authorList>
            <person name="Zhirakovskaya E."/>
        </authorList>
    </citation>
    <scope>NUCLEOTIDE SEQUENCE</scope>
</reference>
<evidence type="ECO:0000313" key="1">
    <source>
        <dbReference type="EMBL" id="VAW57995.1"/>
    </source>
</evidence>
<organism evidence="1">
    <name type="scientific">hydrothermal vent metagenome</name>
    <dbReference type="NCBI Taxonomy" id="652676"/>
    <lineage>
        <taxon>unclassified sequences</taxon>
        <taxon>metagenomes</taxon>
        <taxon>ecological metagenomes</taxon>
    </lineage>
</organism>
<accession>A0A3B0WPT2</accession>
<dbReference type="EMBL" id="UOFG01000009">
    <property type="protein sequence ID" value="VAW57995.1"/>
    <property type="molecule type" value="Genomic_DNA"/>
</dbReference>